<feature type="compositionally biased region" description="Basic residues" evidence="19">
    <location>
        <begin position="385"/>
        <end position="399"/>
    </location>
</feature>
<dbReference type="CDD" id="cd09274">
    <property type="entry name" value="RNase_HI_RT_Ty3"/>
    <property type="match status" value="1"/>
</dbReference>
<keyword evidence="3" id="KW-0645">Protease</keyword>
<feature type="compositionally biased region" description="Low complexity" evidence="19">
    <location>
        <begin position="374"/>
        <end position="384"/>
    </location>
</feature>
<name>A0A8H7NTM8_9APHY</name>
<dbReference type="Pfam" id="PF17917">
    <property type="entry name" value="RT_RNaseH"/>
    <property type="match status" value="1"/>
</dbReference>
<feature type="compositionally biased region" description="Low complexity" evidence="19">
    <location>
        <begin position="319"/>
        <end position="330"/>
    </location>
</feature>
<evidence type="ECO:0000256" key="2">
    <source>
        <dbReference type="ARBA" id="ARBA00022664"/>
    </source>
</evidence>
<dbReference type="InterPro" id="IPR041373">
    <property type="entry name" value="RT_RNaseH"/>
</dbReference>
<dbReference type="SUPFAM" id="SSF53098">
    <property type="entry name" value="Ribonuclease H-like"/>
    <property type="match status" value="1"/>
</dbReference>
<feature type="domain" description="Integrase catalytic" evidence="22">
    <location>
        <begin position="1939"/>
        <end position="2102"/>
    </location>
</feature>
<dbReference type="CDD" id="cd00303">
    <property type="entry name" value="retropepsin_like"/>
    <property type="match status" value="1"/>
</dbReference>
<evidence type="ECO:0000256" key="16">
    <source>
        <dbReference type="ARBA" id="ARBA00023125"/>
    </source>
</evidence>
<feature type="region of interest" description="Disordered" evidence="19">
    <location>
        <begin position="194"/>
        <end position="220"/>
    </location>
</feature>
<comment type="caution">
    <text evidence="23">The sequence shown here is derived from an EMBL/GenBank/DDBJ whole genome shotgun (WGS) entry which is preliminary data.</text>
</comment>
<feature type="domain" description="CCHC-type" evidence="20">
    <location>
        <begin position="676"/>
        <end position="692"/>
    </location>
</feature>
<keyword evidence="11" id="KW-0460">Magnesium</keyword>
<evidence type="ECO:0000256" key="14">
    <source>
        <dbReference type="ARBA" id="ARBA00022918"/>
    </source>
</evidence>
<feature type="compositionally biased region" description="Basic and acidic residues" evidence="19">
    <location>
        <begin position="1722"/>
        <end position="1732"/>
    </location>
</feature>
<dbReference type="InterPro" id="IPR043502">
    <property type="entry name" value="DNA/RNA_pol_sf"/>
</dbReference>
<keyword evidence="10" id="KW-0378">Hydrolase</keyword>
<protein>
    <recommendedName>
        <fullName evidence="1">RNA-directed DNA polymerase</fullName>
        <ecNumber evidence="1">2.7.7.49</ecNumber>
    </recommendedName>
</protein>
<feature type="region of interest" description="Disordered" evidence="19">
    <location>
        <begin position="362"/>
        <end position="407"/>
    </location>
</feature>
<evidence type="ECO:0000256" key="17">
    <source>
        <dbReference type="ARBA" id="ARBA00023172"/>
    </source>
</evidence>
<evidence type="ECO:0000256" key="8">
    <source>
        <dbReference type="ARBA" id="ARBA00022750"/>
    </source>
</evidence>
<dbReference type="GO" id="GO:0004190">
    <property type="term" value="F:aspartic-type endopeptidase activity"/>
    <property type="evidence" value="ECO:0007669"/>
    <property type="project" value="UniProtKB-KW"/>
</dbReference>
<dbReference type="InterPro" id="IPR043128">
    <property type="entry name" value="Rev_trsase/Diguanyl_cyclase"/>
</dbReference>
<dbReference type="EC" id="2.7.7.49" evidence="1"/>
<feature type="compositionally biased region" description="Basic and acidic residues" evidence="19">
    <location>
        <begin position="2561"/>
        <end position="2578"/>
    </location>
</feature>
<dbReference type="PANTHER" id="PTHR37984:SF5">
    <property type="entry name" value="PROTEIN NYNRIN-LIKE"/>
    <property type="match status" value="1"/>
</dbReference>
<dbReference type="InterPro" id="IPR056924">
    <property type="entry name" value="SH3_Tf2-1"/>
</dbReference>
<dbReference type="GO" id="GO:0006508">
    <property type="term" value="P:proteolysis"/>
    <property type="evidence" value="ECO:0007669"/>
    <property type="project" value="UniProtKB-KW"/>
</dbReference>
<dbReference type="PANTHER" id="PTHR37984">
    <property type="entry name" value="PROTEIN CBG26694"/>
    <property type="match status" value="1"/>
</dbReference>
<feature type="region of interest" description="Disordered" evidence="19">
    <location>
        <begin position="1704"/>
        <end position="1768"/>
    </location>
</feature>
<evidence type="ECO:0000256" key="13">
    <source>
        <dbReference type="ARBA" id="ARBA00022908"/>
    </source>
</evidence>
<evidence type="ECO:0000256" key="6">
    <source>
        <dbReference type="ARBA" id="ARBA00022722"/>
    </source>
</evidence>
<dbReference type="GO" id="GO:0006397">
    <property type="term" value="P:mRNA processing"/>
    <property type="evidence" value="ECO:0007669"/>
    <property type="project" value="UniProtKB-KW"/>
</dbReference>
<keyword evidence="8" id="KW-0064">Aspartyl protease</keyword>
<dbReference type="InterPro" id="IPR001878">
    <property type="entry name" value="Znf_CCHC"/>
</dbReference>
<dbReference type="PROSITE" id="PS50158">
    <property type="entry name" value="ZF_CCHC"/>
    <property type="match status" value="1"/>
</dbReference>
<evidence type="ECO:0000259" key="22">
    <source>
        <dbReference type="PROSITE" id="PS50994"/>
    </source>
</evidence>
<dbReference type="InterPro" id="IPR016197">
    <property type="entry name" value="Chromo-like_dom_sf"/>
</dbReference>
<proteinExistence type="predicted"/>
<evidence type="ECO:0000256" key="10">
    <source>
        <dbReference type="ARBA" id="ARBA00022801"/>
    </source>
</evidence>
<feature type="compositionally biased region" description="Polar residues" evidence="19">
    <location>
        <begin position="581"/>
        <end position="592"/>
    </location>
</feature>
<organism evidence="23 24">
    <name type="scientific">Rhodonia placenta</name>
    <dbReference type="NCBI Taxonomy" id="104341"/>
    <lineage>
        <taxon>Eukaryota</taxon>
        <taxon>Fungi</taxon>
        <taxon>Dikarya</taxon>
        <taxon>Basidiomycota</taxon>
        <taxon>Agaricomycotina</taxon>
        <taxon>Agaricomycetes</taxon>
        <taxon>Polyporales</taxon>
        <taxon>Adustoporiaceae</taxon>
        <taxon>Rhodonia</taxon>
    </lineage>
</organism>
<dbReference type="Gene3D" id="3.10.10.10">
    <property type="entry name" value="HIV Type 1 Reverse Transcriptase, subunit A, domain 1"/>
    <property type="match status" value="1"/>
</dbReference>
<keyword evidence="2" id="KW-0507">mRNA processing</keyword>
<keyword evidence="16" id="KW-0238">DNA-binding</keyword>
<dbReference type="InterPro" id="IPR041588">
    <property type="entry name" value="Integrase_H2C2"/>
</dbReference>
<evidence type="ECO:0000256" key="9">
    <source>
        <dbReference type="ARBA" id="ARBA00022759"/>
    </source>
</evidence>
<dbReference type="InterPro" id="IPR012337">
    <property type="entry name" value="RNaseH-like_sf"/>
</dbReference>
<dbReference type="Pfam" id="PF00078">
    <property type="entry name" value="RVT_1"/>
    <property type="match status" value="1"/>
</dbReference>
<dbReference type="GO" id="GO:0006310">
    <property type="term" value="P:DNA recombination"/>
    <property type="evidence" value="ECO:0007669"/>
    <property type="project" value="UniProtKB-KW"/>
</dbReference>
<keyword evidence="9" id="KW-0255">Endonuclease</keyword>
<evidence type="ECO:0000256" key="7">
    <source>
        <dbReference type="ARBA" id="ARBA00022723"/>
    </source>
</evidence>
<dbReference type="Proteomes" id="UP000639403">
    <property type="component" value="Unassembled WGS sequence"/>
</dbReference>
<dbReference type="PROSITE" id="PS50878">
    <property type="entry name" value="RT_POL"/>
    <property type="match status" value="1"/>
</dbReference>
<dbReference type="SUPFAM" id="SSF56672">
    <property type="entry name" value="DNA/RNA polymerases"/>
    <property type="match status" value="1"/>
</dbReference>
<dbReference type="CDD" id="cd01647">
    <property type="entry name" value="RT_LTR"/>
    <property type="match status" value="1"/>
</dbReference>
<keyword evidence="18" id="KW-0862">Zinc</keyword>
<dbReference type="PROSITE" id="PS50994">
    <property type="entry name" value="INTEGRASE"/>
    <property type="match status" value="1"/>
</dbReference>
<dbReference type="InterPro" id="IPR036875">
    <property type="entry name" value="Znf_CCHC_sf"/>
</dbReference>
<keyword evidence="6" id="KW-0540">Nuclease</keyword>
<dbReference type="InterPro" id="IPR050951">
    <property type="entry name" value="Retrovirus_Pol_polyprotein"/>
</dbReference>
<keyword evidence="5" id="KW-0548">Nucleotidyltransferase</keyword>
<evidence type="ECO:0000313" key="24">
    <source>
        <dbReference type="Proteomes" id="UP000639403"/>
    </source>
</evidence>
<feature type="compositionally biased region" description="Low complexity" evidence="19">
    <location>
        <begin position="2603"/>
        <end position="2616"/>
    </location>
</feature>
<keyword evidence="17" id="KW-0233">DNA recombination</keyword>
<evidence type="ECO:0000259" key="21">
    <source>
        <dbReference type="PROSITE" id="PS50878"/>
    </source>
</evidence>
<feature type="region of interest" description="Disordered" evidence="19">
    <location>
        <begin position="95"/>
        <end position="115"/>
    </location>
</feature>
<evidence type="ECO:0000256" key="18">
    <source>
        <dbReference type="PROSITE-ProRule" id="PRU00047"/>
    </source>
</evidence>
<dbReference type="InterPro" id="IPR021109">
    <property type="entry name" value="Peptidase_aspartic_dom_sf"/>
</dbReference>
<feature type="compositionally biased region" description="Polar residues" evidence="19">
    <location>
        <begin position="613"/>
        <end position="624"/>
    </location>
</feature>
<sequence length="2645" mass="293746">MSQIPIATRYNLRSRRVAPSPTPSMDALPGEYPLSNYQNSGGRPQGDVTDTDEQSVSGRVQPGLLYSRVVSPRIPSPVPTGEAAVSYGPYRSLSPLSSLTAPEPSVEDSQSQVEAHSPVIKVEEDDGGEWILSHRGRHGRTASQSPTRVPRTAGGRAELLTTDQRAVVRMAEDSLSPAERERLEERFRLVREARAVEQPASSRGEGPSSGKGKTVDAREWGAVGIPLEELDPETQLREYERLKGAPRRASPAGGSTNNPSQRLDAIERQLAELVAALSGAAVAAPKVVLRPTTSDGLDSHGAVAGTPRRVSPQPEQGVRRTTTRTPSPSRLKVVEGRADSLVKPVYQLEPGSYLGRALHGLEHSDSDRSDDPDSSSSESEGSSPRRSRAKHGKKSRKSRIPVLKPRDPDVYDGAMDMQVLHKFLKQVTAYLTGYDVPRRRRVATLANFLGGRAYEFYVVSVSDRPEDWTVHQFFTELFNYCFPVTFRAKMRSRLRNCQQRERNVKEYVHELEGLFQLVGVLSPEEKVDKLWYGLNPYIQSELWLKELNPLHSKWKEVVAMAEIVEIAKSIPGGGGGKVASRGSNGPETSGVGSRQPGHNGGATGRRMDRGTRRPQQQNSSTSEPRMNGRDSSMPARTYDRGSRMTAGPRRDKGGRPTPSAPKMSDREKASLAADGKCFECQEVGHLARNCPRRARVTSSSKGRPPGVSSFSVEFGHAETLRELAESTVSVDELALHHIVVGDSLEDDDVEGQCDESEASDLLPELESILDADSSGGISDNNRELVAYDEDYLTTYLPPTRHEGRVHTRLGNLYTENAMRILNECGHSHHESLMDMPDDEEITLVTQVSPSECRVCRVERDDPLPVSCLRDPNFDLARWWHHQCTSWDEYTNHLPRPSAKVGPALARGVARVLNEHVPVPESEAEDIRAMDRFLCFQRDGYVEIHDLYLSAELRVDNEDVENVFLDLPNFYATHMGRALRPLPFELDDLEGELAGLLYSWLPVDCIPAIELNAVKVVSPDALPALQRNAANTRDFKRLIPEPVVVVVQVNGHSARALLDTGSLADFMSTRFAHQIGVKTFELEKPLPVHLAVQGSRAKINLGCTADLAYQRVRAARYFDVVNLLNYDLILGTPFFYQHKVTIGLNPTTVHIGSDAALPLEGKRLRVLESRAADVYEDHLERVRRELREYAAPICTSAMDAPLPPLRVINHTIPLKDESAVYPWRPSKCPEALRPLWAEKRDAYLKTGRWRVSNARNTCPMLLLPKPGTGMSGALPRLRAVVDLRWRNKNTIKVSSPLPDMDGILRRVARKPCRSALDGKDAYEQIRVEPDHVERTAMATPDGNMVSLVLQQGDCNAVATYQALMNHIFAPYLGHFMDVYLDDIIIYSDTIEEHVTHVRTVIDVLRHEKLYLNADKQKYLCREMKILGRIVDDNGIRMDPDKVDSILNWKVPTSKELLRGFLGSVGYLADDVATVRIPMGILTSLTGSDSSFGWEFTHQRAFEAIKQLLHAYREHHRVPLDYSAGAAAIWLVTDGSHGGIAGVVCQGADFRNAKVAAFFSAKLTSAQSNYPVHEIEMLAGVESMRRHRDILSGCRFTWVTDHKGLTHLLTQRNLSGRQARWLELVSEFDFEVQYVPGVENVLADALSRIYSNDAPGTVRAASEYTQYDDCEPYGRRLAAHAISMPVLAGVEAHAVSVLQPAALSAVDQRAPHCARRQQAAAETGRPETSREFAKRIRRVVLHGPRAEQQEGEDPLDQPDTSEHSEHSPKAPVEAVDMDNDAGVVVPAQGLEGVNSMPDLASTIPTLLEHISESSDGIDLPNALAGSYSRDEFFRTILENPKHYKNFVVRDNLVYMRDKGLEVLCIPNIIVDGRNAREITISHAHSLLAHLGSYKTLGLLRDYVWWKTMTHDVQKFCESCMTCKRSKPSNQKPYGLLNPLPVPSAPWDAIGIDFVGPLPESSDRDASYDSITVIIDLLTSMVHLVPSRINYTAKQVAELVFAEVYKLHGLPKSIVSDRDVLFTSLFWTHLHKLIGVELHMSSAYHPESDGSTERANRTVTQMLRQCINPNQKDWVSKLPAIEFAINLARSDSTGYAPFFLNSGRMPRSLIWNTPPKEEYPAVRAYAQRVKNAIMAAHDSIISARVKQVRNANRRRRPAPFEKGDLVYVSTKNISLPKGYARKLAPKYIGPYLIIRDFGNSSYELDLSANLRQRGIHSVFHASLLRVHEPNDDRLFPGRLDSQVAELEDRDNEWAIARILSHTGARDQALFEAEWKSGDRTWVPYSTIAHLDALKAYLELLGVADVAHLAEGSGVPPADPQLYLGGLELFTDHKKPIRRVRKRTRGRQQNCTSTKVSHSPDSIPLSLLGLFAVLPPPLNIILSPAMSNDYVSRLKNGDLIIYDSTTEIRYQFIPEILRQYSRFDLSLRQGHGVVDGRLQTDQVFMPGGYVSFRDLWAQDESCEYQFCSIGADLKVTVRGKAIPVDSLAPLVAPTEAKADILQPERQKLHQFLLETSARREMKQAEFVAKKKAARLQDRAEKVRSSSKLFGRILQFGDVAKARQASRTDDIEARESDVDEGRVVEGATTSGGSGGETTKTSASKKGKAAAVADAAKPAEAGTSKSGALRFKKNKPVAADAVDKNAMVTEE</sequence>
<dbReference type="SUPFAM" id="SSF57756">
    <property type="entry name" value="Retrovirus zinc finger-like domains"/>
    <property type="match status" value="1"/>
</dbReference>
<evidence type="ECO:0000256" key="11">
    <source>
        <dbReference type="ARBA" id="ARBA00022842"/>
    </source>
</evidence>
<dbReference type="SMART" id="SM00343">
    <property type="entry name" value="ZnF_C2HC"/>
    <property type="match status" value="1"/>
</dbReference>
<evidence type="ECO:0000256" key="5">
    <source>
        <dbReference type="ARBA" id="ARBA00022695"/>
    </source>
</evidence>
<dbReference type="GO" id="GO:0003723">
    <property type="term" value="F:RNA binding"/>
    <property type="evidence" value="ECO:0007669"/>
    <property type="project" value="UniProtKB-KW"/>
</dbReference>
<evidence type="ECO:0000259" key="20">
    <source>
        <dbReference type="PROSITE" id="PS50158"/>
    </source>
</evidence>
<dbReference type="GO" id="GO:0005634">
    <property type="term" value="C:nucleus"/>
    <property type="evidence" value="ECO:0007669"/>
    <property type="project" value="UniProtKB-ARBA"/>
</dbReference>
<keyword evidence="12" id="KW-0694">RNA-binding</keyword>
<evidence type="ECO:0000256" key="3">
    <source>
        <dbReference type="ARBA" id="ARBA00022670"/>
    </source>
</evidence>
<feature type="region of interest" description="Disordered" evidence="19">
    <location>
        <begin position="2561"/>
        <end position="2645"/>
    </location>
</feature>
<dbReference type="Gene3D" id="2.40.70.10">
    <property type="entry name" value="Acid Proteases"/>
    <property type="match status" value="1"/>
</dbReference>
<evidence type="ECO:0000256" key="19">
    <source>
        <dbReference type="SAM" id="MobiDB-lite"/>
    </source>
</evidence>
<dbReference type="Pfam" id="PF00098">
    <property type="entry name" value="zf-CCHC"/>
    <property type="match status" value="1"/>
</dbReference>
<dbReference type="Gene3D" id="3.30.420.10">
    <property type="entry name" value="Ribonuclease H-like superfamily/Ribonuclease H"/>
    <property type="match status" value="1"/>
</dbReference>
<dbReference type="InterPro" id="IPR036397">
    <property type="entry name" value="RNaseH_sf"/>
</dbReference>
<dbReference type="Gene3D" id="4.10.60.10">
    <property type="entry name" value="Zinc finger, CCHC-type"/>
    <property type="match status" value="1"/>
</dbReference>
<dbReference type="Pfam" id="PF08284">
    <property type="entry name" value="RVP_2"/>
    <property type="match status" value="1"/>
</dbReference>
<feature type="region of interest" description="Disordered" evidence="19">
    <location>
        <begin position="1"/>
        <end position="63"/>
    </location>
</feature>
<dbReference type="EMBL" id="JADOXO010000620">
    <property type="protein sequence ID" value="KAF9801957.1"/>
    <property type="molecule type" value="Genomic_DNA"/>
</dbReference>
<dbReference type="Pfam" id="PF24626">
    <property type="entry name" value="SH3_Tf2-1"/>
    <property type="match status" value="1"/>
</dbReference>
<keyword evidence="4" id="KW-0808">Transferase</keyword>
<keyword evidence="15" id="KW-0239">DNA-directed DNA polymerase</keyword>
<evidence type="ECO:0000256" key="15">
    <source>
        <dbReference type="ARBA" id="ARBA00022932"/>
    </source>
</evidence>
<dbReference type="SUPFAM" id="SSF50630">
    <property type="entry name" value="Acid proteases"/>
    <property type="match status" value="1"/>
</dbReference>
<keyword evidence="7" id="KW-0479">Metal-binding</keyword>
<evidence type="ECO:0000313" key="23">
    <source>
        <dbReference type="EMBL" id="KAF9801957.1"/>
    </source>
</evidence>
<dbReference type="GO" id="GO:0015074">
    <property type="term" value="P:DNA integration"/>
    <property type="evidence" value="ECO:0007669"/>
    <property type="project" value="UniProtKB-KW"/>
</dbReference>
<dbReference type="GO" id="GO:0008270">
    <property type="term" value="F:zinc ion binding"/>
    <property type="evidence" value="ECO:0007669"/>
    <property type="project" value="UniProtKB-KW"/>
</dbReference>
<feature type="region of interest" description="Disordered" evidence="19">
    <location>
        <begin position="292"/>
        <end position="336"/>
    </location>
</feature>
<dbReference type="Gene3D" id="3.30.70.270">
    <property type="match status" value="2"/>
</dbReference>
<evidence type="ECO:0000256" key="1">
    <source>
        <dbReference type="ARBA" id="ARBA00012493"/>
    </source>
</evidence>
<feature type="compositionally biased region" description="Basic and acidic residues" evidence="19">
    <location>
        <begin position="637"/>
        <end position="654"/>
    </location>
</feature>
<keyword evidence="18" id="KW-0863">Zinc-finger</keyword>
<dbReference type="GO" id="GO:0003964">
    <property type="term" value="F:RNA-directed DNA polymerase activity"/>
    <property type="evidence" value="ECO:0007669"/>
    <property type="project" value="UniProtKB-KW"/>
</dbReference>
<accession>A0A8H7NTM8</accession>
<reference evidence="23" key="1">
    <citation type="submission" date="2020-11" db="EMBL/GenBank/DDBJ databases">
        <authorList>
            <person name="Koelle M."/>
            <person name="Horta M.A.C."/>
            <person name="Nowrousian M."/>
            <person name="Ohm R.A."/>
            <person name="Benz P."/>
            <person name="Pilgard A."/>
        </authorList>
    </citation>
    <scope>NUCLEOTIDE SEQUENCE</scope>
    <source>
        <strain evidence="23">FPRL280</strain>
    </source>
</reference>
<feature type="region of interest" description="Disordered" evidence="19">
    <location>
        <begin position="569"/>
        <end position="669"/>
    </location>
</feature>
<feature type="compositionally biased region" description="Basic and acidic residues" evidence="19">
    <location>
        <begin position="362"/>
        <end position="371"/>
    </location>
</feature>
<dbReference type="GO" id="GO:0003677">
    <property type="term" value="F:DNA binding"/>
    <property type="evidence" value="ECO:0007669"/>
    <property type="project" value="UniProtKB-KW"/>
</dbReference>
<gene>
    <name evidence="23" type="ORF">IEO21_10003</name>
</gene>
<dbReference type="Gene3D" id="1.10.340.70">
    <property type="match status" value="1"/>
</dbReference>
<reference evidence="23" key="2">
    <citation type="journal article" name="Front. Microbiol.">
        <title>Degradative Capacity of Two Strains of Rhodonia placenta: From Phenotype to Genotype.</title>
        <authorList>
            <person name="Kolle M."/>
            <person name="Horta M.A.C."/>
            <person name="Nowrousian M."/>
            <person name="Ohm R.A."/>
            <person name="Benz J.P."/>
            <person name="Pilgard A."/>
        </authorList>
    </citation>
    <scope>NUCLEOTIDE SEQUENCE</scope>
    <source>
        <strain evidence="23">FPRL280</strain>
    </source>
</reference>
<dbReference type="SUPFAM" id="SSF54160">
    <property type="entry name" value="Chromo domain-like"/>
    <property type="match status" value="1"/>
</dbReference>
<feature type="domain" description="Reverse transcriptase" evidence="21">
    <location>
        <begin position="1243"/>
        <end position="1429"/>
    </location>
</feature>
<dbReference type="GO" id="GO:0003887">
    <property type="term" value="F:DNA-directed DNA polymerase activity"/>
    <property type="evidence" value="ECO:0007669"/>
    <property type="project" value="UniProtKB-KW"/>
</dbReference>
<dbReference type="InterPro" id="IPR000477">
    <property type="entry name" value="RT_dom"/>
</dbReference>
<keyword evidence="13" id="KW-0229">DNA integration</keyword>
<dbReference type="InterPro" id="IPR001584">
    <property type="entry name" value="Integrase_cat-core"/>
</dbReference>
<evidence type="ECO:0000256" key="12">
    <source>
        <dbReference type="ARBA" id="ARBA00022884"/>
    </source>
</evidence>
<dbReference type="GO" id="GO:0004519">
    <property type="term" value="F:endonuclease activity"/>
    <property type="evidence" value="ECO:0007669"/>
    <property type="project" value="UniProtKB-KW"/>
</dbReference>
<keyword evidence="14" id="KW-0695">RNA-directed DNA polymerase</keyword>
<evidence type="ECO:0000256" key="4">
    <source>
        <dbReference type="ARBA" id="ARBA00022679"/>
    </source>
</evidence>
<dbReference type="Pfam" id="PF17921">
    <property type="entry name" value="Integrase_H2C2"/>
    <property type="match status" value="1"/>
</dbReference>